<evidence type="ECO:0000313" key="7">
    <source>
        <dbReference type="Proteomes" id="UP000051291"/>
    </source>
</evidence>
<keyword evidence="7" id="KW-1185">Reference proteome</keyword>
<dbReference type="GO" id="GO:0016772">
    <property type="term" value="F:transferase activity, transferring phosphorus-containing groups"/>
    <property type="evidence" value="ECO:0007669"/>
    <property type="project" value="InterPro"/>
</dbReference>
<evidence type="ECO:0000259" key="4">
    <source>
        <dbReference type="Pfam" id="PF11380"/>
    </source>
</evidence>
<evidence type="ECO:0000313" key="6">
    <source>
        <dbReference type="EMBL" id="KRM51499.1"/>
    </source>
</evidence>
<evidence type="ECO:0000256" key="1">
    <source>
        <dbReference type="ARBA" id="ARBA00007583"/>
    </source>
</evidence>
<name>A0A0R1ZHK7_9LACO</name>
<feature type="domain" description="Stealth protein CR2 conserved region 2" evidence="4">
    <location>
        <begin position="40"/>
        <end position="140"/>
    </location>
</feature>
<dbReference type="STRING" id="1423820.FC64_GL001309"/>
<dbReference type="EMBL" id="AYYZ01000030">
    <property type="protein sequence ID" value="KRM51499.1"/>
    <property type="molecule type" value="Genomic_DNA"/>
</dbReference>
<accession>A0A0R1ZHK7</accession>
<dbReference type="Pfam" id="PF17101">
    <property type="entry name" value="Stealth_CR1"/>
    <property type="match status" value="1"/>
</dbReference>
<feature type="domain" description="Stealth protein CR1 conserved region 1" evidence="5">
    <location>
        <begin position="8"/>
        <end position="30"/>
    </location>
</feature>
<dbReference type="PANTHER" id="PTHR24045:SF0">
    <property type="entry name" value="N-ACETYLGLUCOSAMINE-1-PHOSPHOTRANSFERASE SUBUNITS ALPHA_BETA"/>
    <property type="match status" value="1"/>
</dbReference>
<proteinExistence type="inferred from homology"/>
<dbReference type="Pfam" id="PF11380">
    <property type="entry name" value="Stealth_CR2"/>
    <property type="match status" value="1"/>
</dbReference>
<dbReference type="InterPro" id="IPR021520">
    <property type="entry name" value="Stealth_CR2"/>
</dbReference>
<reference evidence="6 7" key="1">
    <citation type="journal article" date="2015" name="Genome Announc.">
        <title>Expanding the biotechnology potential of lactobacilli through comparative genomics of 213 strains and associated genera.</title>
        <authorList>
            <person name="Sun Z."/>
            <person name="Harris H.M."/>
            <person name="McCann A."/>
            <person name="Guo C."/>
            <person name="Argimon S."/>
            <person name="Zhang W."/>
            <person name="Yang X."/>
            <person name="Jeffery I.B."/>
            <person name="Cooney J.C."/>
            <person name="Kagawa T.F."/>
            <person name="Liu W."/>
            <person name="Song Y."/>
            <person name="Salvetti E."/>
            <person name="Wrobel A."/>
            <person name="Rasinkangas P."/>
            <person name="Parkhill J."/>
            <person name="Rea M.C."/>
            <person name="O'Sullivan O."/>
            <person name="Ritari J."/>
            <person name="Douillard F.P."/>
            <person name="Paul Ross R."/>
            <person name="Yang R."/>
            <person name="Briner A.E."/>
            <person name="Felis G.E."/>
            <person name="de Vos W.M."/>
            <person name="Barrangou R."/>
            <person name="Klaenhammer T.R."/>
            <person name="Caufield P.W."/>
            <person name="Cui Y."/>
            <person name="Zhang H."/>
            <person name="O'Toole P.W."/>
        </authorList>
    </citation>
    <scope>NUCLEOTIDE SEQUENCE [LARGE SCALE GENOMIC DNA]</scope>
    <source>
        <strain evidence="6 7">DSM 20653</strain>
    </source>
</reference>
<keyword evidence="3" id="KW-0270">Exopolysaccharide synthesis</keyword>
<dbReference type="GO" id="GO:0000271">
    <property type="term" value="P:polysaccharide biosynthetic process"/>
    <property type="evidence" value="ECO:0007669"/>
    <property type="project" value="UniProtKB-KW"/>
</dbReference>
<evidence type="ECO:0000259" key="5">
    <source>
        <dbReference type="Pfam" id="PF17101"/>
    </source>
</evidence>
<organism evidence="6 7">
    <name type="scientific">Ligilactobacillus araffinosus DSM 20653</name>
    <dbReference type="NCBI Taxonomy" id="1423820"/>
    <lineage>
        <taxon>Bacteria</taxon>
        <taxon>Bacillati</taxon>
        <taxon>Bacillota</taxon>
        <taxon>Bacilli</taxon>
        <taxon>Lactobacillales</taxon>
        <taxon>Lactobacillaceae</taxon>
        <taxon>Ligilactobacillus</taxon>
    </lineage>
</organism>
<gene>
    <name evidence="6" type="ORF">FC64_GL001309</name>
</gene>
<keyword evidence="2 6" id="KW-0808">Transferase</keyword>
<protein>
    <submittedName>
        <fullName evidence="6">Glycosyltransferase</fullName>
    </submittedName>
</protein>
<evidence type="ECO:0000256" key="3">
    <source>
        <dbReference type="ARBA" id="ARBA00023169"/>
    </source>
</evidence>
<dbReference type="InterPro" id="IPR031358">
    <property type="entry name" value="Stealth_CR1"/>
</dbReference>
<dbReference type="Proteomes" id="UP000051291">
    <property type="component" value="Unassembled WGS sequence"/>
</dbReference>
<dbReference type="AlphaFoldDB" id="A0A0R1ZHK7"/>
<dbReference type="PATRIC" id="fig|1423820.4.peg.1335"/>
<evidence type="ECO:0000256" key="2">
    <source>
        <dbReference type="ARBA" id="ARBA00022679"/>
    </source>
</evidence>
<comment type="caution">
    <text evidence="6">The sequence shown here is derived from an EMBL/GenBank/DDBJ whole genome shotgun (WGS) entry which is preliminary data.</text>
</comment>
<dbReference type="PANTHER" id="PTHR24045">
    <property type="match status" value="1"/>
</dbReference>
<sequence>MIYVKNGPIDLVIPWVNGEDPQWQQKAAPYLSVKDFNGERFRDWGTLKYLFRSIDQYLPWINQIFLVTDNQTPDWLDINNAHVQVIDHHEIIEKQFLPTFNSNAILMNIYKIPGLSEHFMVIEDDMLFTRPSRPEDFFVSGQPRDFLIESPISPHEDFAYILMNTVMLINRKFNKREVLKQLLNKYLNPHYGVQIVRSLGSCFYRYFTGFYNRHCVQPYLKSEFKNVVENVFPTECHKTITHRVRGKHDISEWIVRYYNLVTGNFFPSSPQRYQYFEIDQFEGIKKAINSEKYFSICMNDRDIHHFDQNINLLRSILNEKFNKKSSFEK</sequence>
<comment type="similarity">
    <text evidence="1">Belongs to the stealth family.</text>
</comment>
<dbReference type="InterPro" id="IPR047141">
    <property type="entry name" value="Stealth"/>
</dbReference>